<keyword evidence="4 6" id="KW-0862">Zinc</keyword>
<feature type="domain" description="DUF7092" evidence="9">
    <location>
        <begin position="24"/>
        <end position="103"/>
    </location>
</feature>
<keyword evidence="5 6" id="KW-0482">Metalloprotease</keyword>
<evidence type="ECO:0000256" key="1">
    <source>
        <dbReference type="ARBA" id="ARBA00022670"/>
    </source>
</evidence>
<keyword evidence="7" id="KW-1133">Transmembrane helix</keyword>
<dbReference type="Proteomes" id="UP000463224">
    <property type="component" value="Unassembled WGS sequence"/>
</dbReference>
<dbReference type="PANTHER" id="PTHR22726:SF1">
    <property type="entry name" value="METALLOENDOPEPTIDASE OMA1, MITOCHONDRIAL"/>
    <property type="match status" value="1"/>
</dbReference>
<dbReference type="EMBL" id="WPHG01000003">
    <property type="protein sequence ID" value="MVA98632.1"/>
    <property type="molecule type" value="Genomic_DNA"/>
</dbReference>
<evidence type="ECO:0000256" key="3">
    <source>
        <dbReference type="ARBA" id="ARBA00022801"/>
    </source>
</evidence>
<evidence type="ECO:0000259" key="8">
    <source>
        <dbReference type="Pfam" id="PF01435"/>
    </source>
</evidence>
<dbReference type="AlphaFoldDB" id="A0A844QGU3"/>
<dbReference type="CDD" id="cd07332">
    <property type="entry name" value="M48C_Oma1_like"/>
    <property type="match status" value="1"/>
</dbReference>
<reference evidence="10 11" key="1">
    <citation type="submission" date="2019-12" db="EMBL/GenBank/DDBJ databases">
        <title>Nitratireductor arenosus sp. nov., Isolated from sea sand, Jeju island, South Korea.</title>
        <authorList>
            <person name="Kim W."/>
        </authorList>
    </citation>
    <scope>NUCLEOTIDE SEQUENCE [LARGE SCALE GENOMIC DNA]</scope>
    <source>
        <strain evidence="10 11">CAU 1489</strain>
    </source>
</reference>
<evidence type="ECO:0000256" key="4">
    <source>
        <dbReference type="ARBA" id="ARBA00022833"/>
    </source>
</evidence>
<keyword evidence="7" id="KW-0472">Membrane</keyword>
<dbReference type="InterPro" id="IPR055518">
    <property type="entry name" value="DUF7092"/>
</dbReference>
<evidence type="ECO:0000313" key="11">
    <source>
        <dbReference type="Proteomes" id="UP000463224"/>
    </source>
</evidence>
<dbReference type="InterPro" id="IPR001915">
    <property type="entry name" value="Peptidase_M48"/>
</dbReference>
<dbReference type="GO" id="GO:0046872">
    <property type="term" value="F:metal ion binding"/>
    <property type="evidence" value="ECO:0007669"/>
    <property type="project" value="UniProtKB-KW"/>
</dbReference>
<dbReference type="GO" id="GO:0004222">
    <property type="term" value="F:metalloendopeptidase activity"/>
    <property type="evidence" value="ECO:0007669"/>
    <property type="project" value="InterPro"/>
</dbReference>
<gene>
    <name evidence="10" type="ORF">GN330_15400</name>
</gene>
<keyword evidence="7" id="KW-0812">Transmembrane</keyword>
<dbReference type="GO" id="GO:0051603">
    <property type="term" value="P:proteolysis involved in protein catabolic process"/>
    <property type="evidence" value="ECO:0007669"/>
    <property type="project" value="TreeGrafter"/>
</dbReference>
<comment type="caution">
    <text evidence="10">The sequence shown here is derived from an EMBL/GenBank/DDBJ whole genome shotgun (WGS) entry which is preliminary data.</text>
</comment>
<organism evidence="10 11">
    <name type="scientific">Nitratireductor arenosus</name>
    <dbReference type="NCBI Taxonomy" id="2682096"/>
    <lineage>
        <taxon>Bacteria</taxon>
        <taxon>Pseudomonadati</taxon>
        <taxon>Pseudomonadota</taxon>
        <taxon>Alphaproteobacteria</taxon>
        <taxon>Hyphomicrobiales</taxon>
        <taxon>Phyllobacteriaceae</taxon>
        <taxon>Nitratireductor</taxon>
    </lineage>
</organism>
<dbReference type="Gene3D" id="3.30.2010.10">
    <property type="entry name" value="Metalloproteases ('zincins'), catalytic domain"/>
    <property type="match status" value="1"/>
</dbReference>
<accession>A0A844QGU3</accession>
<protein>
    <submittedName>
        <fullName evidence="10">M48 family metalloprotease</fullName>
    </submittedName>
</protein>
<sequence>MKGPRSARNIWTWRGSTLAFEPAVTGTWHAARSGRDIAAELFLIDEDDAAVRDTQTGAILARGTRSSLVVSRRVGSVPRRIGFPDDSVFVSRDNDGVDRLLADTIGHGSRWLVEIERFRPRLIVLVAAVALLAVGVYRFAVPLLVEAAVLATPEIVPELMSKGVLASLDETVFSQSTLSEQRRAGIATGFLELAAFAPRGAARFKLQFRDGGSIGPNAFALPDGTLVITDELIELAGSDDDLIFGVLGHEIGHVEHDHSLRQLYHAAGVVGLIMVIGGDVGSGVQDLLVQGTALLALSYSRHQERDADRYSVEIMARAGRDPAAIARFFELMRARFGDVGDGAILTTHPATGERIEETRRYAAEIAQNGAAAPSD</sequence>
<keyword evidence="11" id="KW-1185">Reference proteome</keyword>
<evidence type="ECO:0000256" key="6">
    <source>
        <dbReference type="RuleBase" id="RU003983"/>
    </source>
</evidence>
<keyword evidence="2" id="KW-0479">Metal-binding</keyword>
<comment type="cofactor">
    <cofactor evidence="6">
        <name>Zn(2+)</name>
        <dbReference type="ChEBI" id="CHEBI:29105"/>
    </cofactor>
    <text evidence="6">Binds 1 zinc ion per subunit.</text>
</comment>
<name>A0A844QGU3_9HYPH</name>
<keyword evidence="3 6" id="KW-0378">Hydrolase</keyword>
<evidence type="ECO:0000256" key="2">
    <source>
        <dbReference type="ARBA" id="ARBA00022723"/>
    </source>
</evidence>
<dbReference type="InterPro" id="IPR051156">
    <property type="entry name" value="Mito/Outer_Membr_Metalloprot"/>
</dbReference>
<comment type="similarity">
    <text evidence="6">Belongs to the peptidase M48 family.</text>
</comment>
<dbReference type="PANTHER" id="PTHR22726">
    <property type="entry name" value="METALLOENDOPEPTIDASE OMA1"/>
    <property type="match status" value="1"/>
</dbReference>
<evidence type="ECO:0000256" key="7">
    <source>
        <dbReference type="SAM" id="Phobius"/>
    </source>
</evidence>
<evidence type="ECO:0000259" key="9">
    <source>
        <dbReference type="Pfam" id="PF23368"/>
    </source>
</evidence>
<feature type="transmembrane region" description="Helical" evidence="7">
    <location>
        <begin position="122"/>
        <end position="140"/>
    </location>
</feature>
<keyword evidence="1 6" id="KW-0645">Protease</keyword>
<dbReference type="Pfam" id="PF23368">
    <property type="entry name" value="DUF7092"/>
    <property type="match status" value="1"/>
</dbReference>
<proteinExistence type="inferred from homology"/>
<evidence type="ECO:0000256" key="5">
    <source>
        <dbReference type="ARBA" id="ARBA00023049"/>
    </source>
</evidence>
<dbReference type="GO" id="GO:0016020">
    <property type="term" value="C:membrane"/>
    <property type="evidence" value="ECO:0007669"/>
    <property type="project" value="TreeGrafter"/>
</dbReference>
<evidence type="ECO:0000313" key="10">
    <source>
        <dbReference type="EMBL" id="MVA98632.1"/>
    </source>
</evidence>
<feature type="domain" description="Peptidase M48" evidence="8">
    <location>
        <begin position="188"/>
        <end position="360"/>
    </location>
</feature>
<dbReference type="Pfam" id="PF01435">
    <property type="entry name" value="Peptidase_M48"/>
    <property type="match status" value="1"/>
</dbReference>